<dbReference type="EMBL" id="JBGMDY010000011">
    <property type="protein sequence ID" value="KAL2317539.1"/>
    <property type="molecule type" value="Genomic_DNA"/>
</dbReference>
<organism evidence="1 2">
    <name type="scientific">Flemingia macrophylla</name>
    <dbReference type="NCBI Taxonomy" id="520843"/>
    <lineage>
        <taxon>Eukaryota</taxon>
        <taxon>Viridiplantae</taxon>
        <taxon>Streptophyta</taxon>
        <taxon>Embryophyta</taxon>
        <taxon>Tracheophyta</taxon>
        <taxon>Spermatophyta</taxon>
        <taxon>Magnoliopsida</taxon>
        <taxon>eudicotyledons</taxon>
        <taxon>Gunneridae</taxon>
        <taxon>Pentapetalae</taxon>
        <taxon>rosids</taxon>
        <taxon>fabids</taxon>
        <taxon>Fabales</taxon>
        <taxon>Fabaceae</taxon>
        <taxon>Papilionoideae</taxon>
        <taxon>50 kb inversion clade</taxon>
        <taxon>NPAAA clade</taxon>
        <taxon>indigoferoid/millettioid clade</taxon>
        <taxon>Phaseoleae</taxon>
        <taxon>Flemingia</taxon>
    </lineage>
</organism>
<gene>
    <name evidence="1" type="ORF">Fmac_031415</name>
</gene>
<dbReference type="AlphaFoldDB" id="A0ABD1L202"/>
<protein>
    <submittedName>
        <fullName evidence="1">Uncharacterized protein</fullName>
    </submittedName>
</protein>
<evidence type="ECO:0000313" key="2">
    <source>
        <dbReference type="Proteomes" id="UP001603857"/>
    </source>
</evidence>
<proteinExistence type="predicted"/>
<sequence>MGSAGLSKTSLERECDTWRASGLAIDLVSKESRLASVKRLLCSDVPHVHNSSDNPSYQELGHKNLVRGDDVIGAFGRLALILSSSYLPIGFVLICPEVSCYIHTKQQTWKRNIVDQVNKISPRIQDVIKAYSDSPITEEIWGNWLDFGHQVHMQQVTLRSVFP</sequence>
<name>A0ABD1L202_9FABA</name>
<comment type="caution">
    <text evidence="1">The sequence shown here is derived from an EMBL/GenBank/DDBJ whole genome shotgun (WGS) entry which is preliminary data.</text>
</comment>
<dbReference type="Proteomes" id="UP001603857">
    <property type="component" value="Unassembled WGS sequence"/>
</dbReference>
<keyword evidence="2" id="KW-1185">Reference proteome</keyword>
<evidence type="ECO:0000313" key="1">
    <source>
        <dbReference type="EMBL" id="KAL2317539.1"/>
    </source>
</evidence>
<accession>A0ABD1L202</accession>
<reference evidence="1 2" key="1">
    <citation type="submission" date="2024-08" db="EMBL/GenBank/DDBJ databases">
        <title>Insights into the chromosomal genome structure of Flemingia macrophylla.</title>
        <authorList>
            <person name="Ding Y."/>
            <person name="Zhao Y."/>
            <person name="Bi W."/>
            <person name="Wu M."/>
            <person name="Zhao G."/>
            <person name="Gong Y."/>
            <person name="Li W."/>
            <person name="Zhang P."/>
        </authorList>
    </citation>
    <scope>NUCLEOTIDE SEQUENCE [LARGE SCALE GENOMIC DNA]</scope>
    <source>
        <strain evidence="1">DYQJB</strain>
        <tissue evidence="1">Leaf</tissue>
    </source>
</reference>